<gene>
    <name evidence="1" type="ORF">NZNM25_04910</name>
</gene>
<proteinExistence type="predicted"/>
<dbReference type="Proteomes" id="UP000245829">
    <property type="component" value="Unassembled WGS sequence"/>
</dbReference>
<reference evidence="1 2" key="1">
    <citation type="submission" date="2018-05" db="EMBL/GenBank/DDBJ databases">
        <title>genome sequencing of Nitrosopumilus sp. NM25.</title>
        <authorList>
            <person name="Mori K."/>
            <person name="Nakagawa T."/>
        </authorList>
    </citation>
    <scope>NUCLEOTIDE SEQUENCE [LARGE SCALE GENOMIC DNA]</scope>
    <source>
        <strain evidence="1 2">NM25</strain>
    </source>
</reference>
<evidence type="ECO:0000313" key="2">
    <source>
        <dbReference type="Proteomes" id="UP000245829"/>
    </source>
</evidence>
<evidence type="ECO:0000313" key="1">
    <source>
        <dbReference type="EMBL" id="GBH33700.1"/>
    </source>
</evidence>
<keyword evidence="2" id="KW-1185">Reference proteome</keyword>
<sequence length="522" mass="58783">MFVVSFSPVHAQHHSGSLAPPIDFDGLKVALTTILFPEDFTSDDSNNANLSIRFFDSETNANIKSVTYRVEIFHENNLVANEYFFDEDGKLDLEIKPKTGCQEKELWKCTKYYGEKHAIAGAYYARGDSFPVIQGPVFDKSGQYNIKVSIVGATNPKTMTTKDLLFETFVSIPQKEIFLIKTANAQEYPVSIKSYNSKISNFNYDELADKISYEIHLDNEHAMQHDFISRHAVILQKDFSSFKQGYDLNVFVQGIKLEDDSIEFDISSPDQNIIRTNITHDELMQIEDKAGISNPLKVEILSGDKKVFSERNFIFENGFSANVSWDSNSDVGKKIPFTFSFFDAINKPVNEVLFAYSITDSAGKEIWSNIGTGGKYLGVLAPHGISQESILIPTQGQYKIKLILTGQNSKNFAEFLTSTADFKIGQPSMQQKTDGVPSWIKNNAGWWSNGIVGDQEFVQSIQFLMKEKILNIPATKTNPSESQEIPTWVKNNAGWWSQDLISERDFVKGIEFLVNQGIITVN</sequence>
<name>A0A2S2KPU0_9ARCH</name>
<accession>A0A2S2KPU0</accession>
<dbReference type="EMBL" id="BGKI01000002">
    <property type="protein sequence ID" value="GBH33700.1"/>
    <property type="molecule type" value="Genomic_DNA"/>
</dbReference>
<organism evidence="1 2">
    <name type="scientific">Nitrosopumilus zosterae</name>
    <dbReference type="NCBI Taxonomy" id="718286"/>
    <lineage>
        <taxon>Archaea</taxon>
        <taxon>Nitrososphaerota</taxon>
        <taxon>Nitrososphaeria</taxon>
        <taxon>Nitrosopumilales</taxon>
        <taxon>Nitrosopumilaceae</taxon>
        <taxon>Nitrosopumilus</taxon>
    </lineage>
</organism>
<protein>
    <recommendedName>
        <fullName evidence="3">Peptidase</fullName>
    </recommendedName>
</protein>
<dbReference type="AlphaFoldDB" id="A0A2S2KPU0"/>
<evidence type="ECO:0008006" key="3">
    <source>
        <dbReference type="Google" id="ProtNLM"/>
    </source>
</evidence>
<comment type="caution">
    <text evidence="1">The sequence shown here is derived from an EMBL/GenBank/DDBJ whole genome shotgun (WGS) entry which is preliminary data.</text>
</comment>